<dbReference type="InterPro" id="IPR045337">
    <property type="entry name" value="MmgE_PrpD_C"/>
</dbReference>
<dbReference type="EMBL" id="FMAR01000003">
    <property type="protein sequence ID" value="SCC13000.1"/>
    <property type="molecule type" value="Genomic_DNA"/>
</dbReference>
<dbReference type="AlphaFoldDB" id="A0A1C4C1P9"/>
<dbReference type="GO" id="GO:0016829">
    <property type="term" value="F:lyase activity"/>
    <property type="evidence" value="ECO:0007669"/>
    <property type="project" value="InterPro"/>
</dbReference>
<dbReference type="RefSeq" id="WP_089710439.1">
    <property type="nucleotide sequence ID" value="NZ_FMAR01000003.1"/>
</dbReference>
<dbReference type="InterPro" id="IPR042188">
    <property type="entry name" value="MmgE/PrpD_sf_2"/>
</dbReference>
<dbReference type="PANTHER" id="PTHR16943">
    <property type="entry name" value="2-METHYLCITRATE DEHYDRATASE-RELATED"/>
    <property type="match status" value="1"/>
</dbReference>
<dbReference type="Pfam" id="PF19305">
    <property type="entry name" value="MmgE_PrpD_C"/>
    <property type="match status" value="1"/>
</dbReference>
<evidence type="ECO:0000256" key="1">
    <source>
        <dbReference type="ARBA" id="ARBA00006174"/>
    </source>
</evidence>
<evidence type="ECO:0000259" key="3">
    <source>
        <dbReference type="Pfam" id="PF19305"/>
    </source>
</evidence>
<dbReference type="InterPro" id="IPR042183">
    <property type="entry name" value="MmgE/PrpD_sf_1"/>
</dbReference>
<protein>
    <submittedName>
        <fullName evidence="4">2-methylcitrate dehydratase</fullName>
    </submittedName>
</protein>
<dbReference type="Gene3D" id="3.30.1330.120">
    <property type="entry name" value="2-methylcitrate dehydratase PrpD"/>
    <property type="match status" value="1"/>
</dbReference>
<dbReference type="PANTHER" id="PTHR16943:SF8">
    <property type="entry name" value="2-METHYLCITRATE DEHYDRATASE"/>
    <property type="match status" value="1"/>
</dbReference>
<reference evidence="4 5" key="1">
    <citation type="submission" date="2016-08" db="EMBL/GenBank/DDBJ databases">
        <authorList>
            <person name="Seilhamer J.J."/>
        </authorList>
    </citation>
    <scope>NUCLEOTIDE SEQUENCE [LARGE SCALE GENOMIC DNA]</scope>
    <source>
        <strain evidence="4 5">A37T2</strain>
    </source>
</reference>
<dbReference type="InterPro" id="IPR005656">
    <property type="entry name" value="MmgE_PrpD"/>
</dbReference>
<evidence type="ECO:0000259" key="2">
    <source>
        <dbReference type="Pfam" id="PF03972"/>
    </source>
</evidence>
<dbReference type="InterPro" id="IPR036148">
    <property type="entry name" value="MmgE/PrpD_sf"/>
</dbReference>
<accession>A0A1C4C1P9</accession>
<dbReference type="SUPFAM" id="SSF103378">
    <property type="entry name" value="2-methylcitrate dehydratase PrpD"/>
    <property type="match status" value="1"/>
</dbReference>
<dbReference type="Pfam" id="PF03972">
    <property type="entry name" value="MmgE_PrpD_N"/>
    <property type="match status" value="1"/>
</dbReference>
<gene>
    <name evidence="4" type="ORF">GA0116948_103360</name>
</gene>
<dbReference type="Gene3D" id="1.10.4100.10">
    <property type="entry name" value="2-methylcitrate dehydratase PrpD"/>
    <property type="match status" value="1"/>
</dbReference>
<sequence length="478" mass="53215">MNRIPETQRMARFALGACFETIPASTVAQLKLHLLDSMASLVHSLDKPTPQKLLLQITSLGEDGRCAVPIVGHVAVDRAAQLYTGLIRYVDFTDHFIAKNAACYPSDNIGALLAAGQVTHASGKEFLTAMAVAYEMQCRLCQQLPVMMKGFDTNMLLGYAVTASLSRMFGLSEMETSHAIAMAGCTFNPFVTSLAGYTREWKGFASSMVNLGCTNVVLQAKQGMTGPLSLFEGPMGLEEIFGMSCAFNWQEENYNLIPRCVLKSYNTEVHTQSAIETVLELQQLHDFAIDDIEEIEITTFMMAYHLVGGGKYGDRSKVFDKEQASHSLPYVVAVALLDGQLYPEQLSHERINRKDVQSLLKKVKVATAFPVRTPRKIAARLDPFTKLYPGLLPARVDLQLKDGRTLSLKKDDYNGFHSRPLQWNDVEKKFKRLTENIIDDEVRTHITEVIADLENWRIGDLMEIVAAITIPESRPVLS</sequence>
<evidence type="ECO:0000313" key="5">
    <source>
        <dbReference type="Proteomes" id="UP000242818"/>
    </source>
</evidence>
<keyword evidence="5" id="KW-1185">Reference proteome</keyword>
<dbReference type="OrthoDB" id="9797528at2"/>
<feature type="domain" description="MmgE/PrpD N-terminal" evidence="2">
    <location>
        <begin position="8"/>
        <end position="242"/>
    </location>
</feature>
<dbReference type="InterPro" id="IPR045336">
    <property type="entry name" value="MmgE_PrpD_N"/>
</dbReference>
<name>A0A1C4C1P9_9BACT</name>
<proteinExistence type="inferred from homology"/>
<dbReference type="Proteomes" id="UP000242818">
    <property type="component" value="Unassembled WGS sequence"/>
</dbReference>
<comment type="similarity">
    <text evidence="1">Belongs to the PrpD family.</text>
</comment>
<evidence type="ECO:0000313" key="4">
    <source>
        <dbReference type="EMBL" id="SCC13000.1"/>
    </source>
</evidence>
<organism evidence="4 5">
    <name type="scientific">Chitinophaga costaii</name>
    <dbReference type="NCBI Taxonomy" id="1335309"/>
    <lineage>
        <taxon>Bacteria</taxon>
        <taxon>Pseudomonadati</taxon>
        <taxon>Bacteroidota</taxon>
        <taxon>Chitinophagia</taxon>
        <taxon>Chitinophagales</taxon>
        <taxon>Chitinophagaceae</taxon>
        <taxon>Chitinophaga</taxon>
    </lineage>
</organism>
<dbReference type="STRING" id="1335309.GA0116948_103360"/>
<feature type="domain" description="MmgE/PrpD C-terminal" evidence="3">
    <location>
        <begin position="265"/>
        <end position="453"/>
    </location>
</feature>